<reference evidence="1 2" key="1">
    <citation type="journal article" date="2021" name="Int. J. Syst. Evol. Microbiol.">
        <title>Reticulibacter mediterranei gen. nov., sp. nov., within the new family Reticulibacteraceae fam. nov., and Ktedonospora formicarum gen. nov., sp. nov., Ktedonobacter robiniae sp. nov., Dictyobacter formicarum sp. nov. and Dictyobacter arantiisoli sp. nov., belonging to the class Ktedonobacteria.</title>
        <authorList>
            <person name="Yabe S."/>
            <person name="Zheng Y."/>
            <person name="Wang C.M."/>
            <person name="Sakai Y."/>
            <person name="Abe K."/>
            <person name="Yokota A."/>
            <person name="Donadio S."/>
            <person name="Cavaletti L."/>
            <person name="Monciardini P."/>
        </authorList>
    </citation>
    <scope>NUCLEOTIDE SEQUENCE [LARGE SCALE GENOMIC DNA]</scope>
    <source>
        <strain evidence="1 2">SOSP1-9</strain>
    </source>
</reference>
<evidence type="ECO:0008006" key="3">
    <source>
        <dbReference type="Google" id="ProtNLM"/>
    </source>
</evidence>
<protein>
    <recommendedName>
        <fullName evidence="3">Exonuclease domain-containing protein</fullName>
    </recommendedName>
</protein>
<dbReference type="InterPro" id="IPR036397">
    <property type="entry name" value="RNaseH_sf"/>
</dbReference>
<dbReference type="EMBL" id="BNJJ01000033">
    <property type="protein sequence ID" value="GHO89259.1"/>
    <property type="molecule type" value="Genomic_DNA"/>
</dbReference>
<keyword evidence="2" id="KW-1185">Reference proteome</keyword>
<evidence type="ECO:0000313" key="2">
    <source>
        <dbReference type="Proteomes" id="UP000635565"/>
    </source>
</evidence>
<dbReference type="SUPFAM" id="SSF53098">
    <property type="entry name" value="Ribonuclease H-like"/>
    <property type="match status" value="1"/>
</dbReference>
<accession>A0ABQ3VUF6</accession>
<gene>
    <name evidence="1" type="ORF">KSZ_72650</name>
</gene>
<name>A0ABQ3VUF6_9CHLR</name>
<comment type="caution">
    <text evidence="1">The sequence shown here is derived from an EMBL/GenBank/DDBJ whole genome shotgun (WGS) entry which is preliminary data.</text>
</comment>
<dbReference type="Gene3D" id="3.30.420.10">
    <property type="entry name" value="Ribonuclease H-like superfamily/Ribonuclease H"/>
    <property type="match status" value="1"/>
</dbReference>
<evidence type="ECO:0000313" key="1">
    <source>
        <dbReference type="EMBL" id="GHO89259.1"/>
    </source>
</evidence>
<dbReference type="RefSeq" id="WP_201366782.1">
    <property type="nucleotide sequence ID" value="NZ_BNJJ01000033.1"/>
</dbReference>
<sequence>MAAQYVTPTSEAFPFWCQKLLRRSDWVLLDTETAEIAGRRAEAIAIAVVDPRGQAIYDRLFNPFVINQSGRGFEDPHELASFAARWAELDDVLRGKLIVSYGAAYNSQVLLRTAALRQVEMRSYCWQCAMIAYAEHWAEPGHYVGSCRWQRLTEACRRQRIRRPDYGSQALADALATWQLIRASARQRPYPLQV</sequence>
<dbReference type="InterPro" id="IPR012337">
    <property type="entry name" value="RNaseH-like_sf"/>
</dbReference>
<proteinExistence type="predicted"/>
<dbReference type="Proteomes" id="UP000635565">
    <property type="component" value="Unassembled WGS sequence"/>
</dbReference>
<organism evidence="1 2">
    <name type="scientific">Dictyobacter formicarum</name>
    <dbReference type="NCBI Taxonomy" id="2778368"/>
    <lineage>
        <taxon>Bacteria</taxon>
        <taxon>Bacillati</taxon>
        <taxon>Chloroflexota</taxon>
        <taxon>Ktedonobacteria</taxon>
        <taxon>Ktedonobacterales</taxon>
        <taxon>Dictyobacteraceae</taxon>
        <taxon>Dictyobacter</taxon>
    </lineage>
</organism>